<evidence type="ECO:0000256" key="8">
    <source>
        <dbReference type="PIRSR" id="PIRSR000294-1"/>
    </source>
</evidence>
<evidence type="ECO:0000313" key="13">
    <source>
        <dbReference type="EMBL" id="KWT70063.1"/>
    </source>
</evidence>
<dbReference type="InterPro" id="IPR004852">
    <property type="entry name" value="Di-haem_cyt_c_peroxidsae"/>
</dbReference>
<feature type="compositionally biased region" description="Basic and acidic residues" evidence="10">
    <location>
        <begin position="8"/>
        <end position="20"/>
    </location>
</feature>
<gene>
    <name evidence="13" type="ORF">APY04_1272</name>
</gene>
<dbReference type="Proteomes" id="UP000059074">
    <property type="component" value="Unassembled WGS sequence"/>
</dbReference>
<evidence type="ECO:0000256" key="3">
    <source>
        <dbReference type="ARBA" id="ARBA00022723"/>
    </source>
</evidence>
<evidence type="ECO:0000256" key="10">
    <source>
        <dbReference type="SAM" id="MobiDB-lite"/>
    </source>
</evidence>
<dbReference type="GO" id="GO:0046872">
    <property type="term" value="F:metal ion binding"/>
    <property type="evidence" value="ECO:0007669"/>
    <property type="project" value="UniProtKB-KW"/>
</dbReference>
<accession>A0A125NVK4</accession>
<dbReference type="GO" id="GO:0020037">
    <property type="term" value="F:heme binding"/>
    <property type="evidence" value="ECO:0007669"/>
    <property type="project" value="InterPro"/>
</dbReference>
<dbReference type="InterPro" id="IPR036909">
    <property type="entry name" value="Cyt_c-like_dom_sf"/>
</dbReference>
<keyword evidence="11" id="KW-1133">Transmembrane helix</keyword>
<keyword evidence="14" id="KW-1185">Reference proteome</keyword>
<keyword evidence="5" id="KW-0574">Periplasm</keyword>
<keyword evidence="11" id="KW-0472">Membrane</keyword>
<comment type="subcellular location">
    <subcellularLocation>
        <location evidence="1">Periplasm</location>
    </subcellularLocation>
</comment>
<comment type="caution">
    <text evidence="13">The sequence shown here is derived from an EMBL/GenBank/DDBJ whole genome shotgun (WGS) entry which is preliminary data.</text>
</comment>
<name>A0A125NVK4_HYPSL</name>
<evidence type="ECO:0000256" key="7">
    <source>
        <dbReference type="ARBA" id="ARBA00023004"/>
    </source>
</evidence>
<feature type="region of interest" description="Disordered" evidence="10">
    <location>
        <begin position="1"/>
        <end position="22"/>
    </location>
</feature>
<evidence type="ECO:0000256" key="6">
    <source>
        <dbReference type="ARBA" id="ARBA00023002"/>
    </source>
</evidence>
<evidence type="ECO:0000259" key="12">
    <source>
        <dbReference type="PROSITE" id="PS51007"/>
    </source>
</evidence>
<comment type="cofactor">
    <cofactor evidence="8">
        <name>heme</name>
        <dbReference type="ChEBI" id="CHEBI:30413"/>
    </cofactor>
    <text evidence="8">Binds 2 heme groups.</text>
</comment>
<dbReference type="InterPro" id="IPR009056">
    <property type="entry name" value="Cyt_c-like_dom"/>
</dbReference>
<dbReference type="PATRIC" id="fig|121290.4.peg.3233"/>
<keyword evidence="2 8" id="KW-0349">Heme</keyword>
<dbReference type="AlphaFoldDB" id="A0A125NVK4"/>
<keyword evidence="4" id="KW-0732">Signal</keyword>
<feature type="binding site" description="axial binding residue" evidence="9">
    <location>
        <position position="92"/>
    </location>
    <ligand>
        <name>heme c</name>
        <dbReference type="ChEBI" id="CHEBI:61717"/>
        <label>1</label>
    </ligand>
    <ligandPart>
        <name>Fe</name>
        <dbReference type="ChEBI" id="CHEBI:18248"/>
    </ligandPart>
</feature>
<feature type="transmembrane region" description="Helical" evidence="11">
    <location>
        <begin position="35"/>
        <end position="52"/>
    </location>
</feature>
<dbReference type="InterPro" id="IPR051395">
    <property type="entry name" value="Cytochrome_c_Peroxidase/MauG"/>
</dbReference>
<dbReference type="PANTHER" id="PTHR30600:SF10">
    <property type="entry name" value="BLL6722 PROTEIN"/>
    <property type="match status" value="1"/>
</dbReference>
<keyword evidence="6 13" id="KW-0560">Oxidoreductase</keyword>
<feature type="domain" description="Cytochrome c" evidence="12">
    <location>
        <begin position="66"/>
        <end position="194"/>
    </location>
</feature>
<protein>
    <submittedName>
        <fullName evidence="13">Cytochrome c551 peroxidase</fullName>
        <ecNumber evidence="13">1.11.1.5</ecNumber>
    </submittedName>
</protein>
<evidence type="ECO:0000256" key="5">
    <source>
        <dbReference type="ARBA" id="ARBA00022764"/>
    </source>
</evidence>
<dbReference type="GO" id="GO:0042597">
    <property type="term" value="C:periplasmic space"/>
    <property type="evidence" value="ECO:0007669"/>
    <property type="project" value="UniProtKB-SubCell"/>
</dbReference>
<evidence type="ECO:0000256" key="2">
    <source>
        <dbReference type="ARBA" id="ARBA00022617"/>
    </source>
</evidence>
<keyword evidence="7 9" id="KW-0408">Iron</keyword>
<keyword evidence="13" id="KW-0575">Peroxidase</keyword>
<comment type="PTM">
    <text evidence="8">Binds 2 heme groups per subunit.</text>
</comment>
<reference evidence="13 14" key="1">
    <citation type="submission" date="2015-10" db="EMBL/GenBank/DDBJ databases">
        <title>Transcriptomic analysis of a linuron degrading triple-species bacterial consortium.</title>
        <authorList>
            <person name="Albers P."/>
        </authorList>
    </citation>
    <scope>NUCLEOTIDE SEQUENCE [LARGE SCALE GENOMIC DNA]</scope>
    <source>
        <strain evidence="13 14">WDL6</strain>
    </source>
</reference>
<organism evidence="13 14">
    <name type="scientific">Hyphomicrobium sulfonivorans</name>
    <dbReference type="NCBI Taxonomy" id="121290"/>
    <lineage>
        <taxon>Bacteria</taxon>
        <taxon>Pseudomonadati</taxon>
        <taxon>Pseudomonadota</taxon>
        <taxon>Alphaproteobacteria</taxon>
        <taxon>Hyphomicrobiales</taxon>
        <taxon>Hyphomicrobiaceae</taxon>
        <taxon>Hyphomicrobium</taxon>
    </lineage>
</organism>
<evidence type="ECO:0000256" key="9">
    <source>
        <dbReference type="PIRSR" id="PIRSR000294-2"/>
    </source>
</evidence>
<feature type="binding site" description="covalent" evidence="8">
    <location>
        <position position="91"/>
    </location>
    <ligand>
        <name>heme c</name>
        <dbReference type="ChEBI" id="CHEBI:61717"/>
        <label>1</label>
    </ligand>
</feature>
<dbReference type="PIRSF" id="PIRSF000294">
    <property type="entry name" value="Cytochrome-c_peroxidase"/>
    <property type="match status" value="1"/>
</dbReference>
<dbReference type="Gene3D" id="1.10.760.10">
    <property type="entry name" value="Cytochrome c-like domain"/>
    <property type="match status" value="2"/>
</dbReference>
<dbReference type="EMBL" id="LMTR01000040">
    <property type="protein sequence ID" value="KWT70063.1"/>
    <property type="molecule type" value="Genomic_DNA"/>
</dbReference>
<feature type="binding site" description="axial binding residue" evidence="9">
    <location>
        <position position="262"/>
    </location>
    <ligand>
        <name>heme c</name>
        <dbReference type="ChEBI" id="CHEBI:61717"/>
        <label>2</label>
    </ligand>
    <ligandPart>
        <name>Fe</name>
        <dbReference type="ChEBI" id="CHEBI:18248"/>
    </ligandPart>
</feature>
<dbReference type="STRING" id="121290.APY04_1272"/>
<feature type="binding site" description="covalent" evidence="8">
    <location>
        <position position="258"/>
    </location>
    <ligand>
        <name>heme c</name>
        <dbReference type="ChEBI" id="CHEBI:61717"/>
        <label>2</label>
    </ligand>
</feature>
<proteinExistence type="predicted"/>
<dbReference type="EC" id="1.11.1.5" evidence="13"/>
<sequence>MATGQDRNSCKSGDDMKAETVARGGAEQNIWKRRIGVIILPALAVLTAPLFLNVPTSASQNAQLKPIEQLGARLFFDTNLSKNRTQSCATCHNPEYAFIDPRESAAGRAVSMGDEAGAMGDRNTPTLMYSHMTPPLTKHENGKITGGLFWDGRADNLQEQAKGPMLNPVEMNMPDGASVAERIRENADYAVLFKQLFGDDVFSDPEKVFDAAAQALAAYQSTAEFSPFDSKYDRVLRGEEKFTSLEDFGRQVFLTWNCQLCHRPIRSGGDLSTELFTSFEYHNIGLPVNPKARELSGKGSDYVDTGLNSGTHVTDPAQAGKFKVATLRNVAVTGPYMHNGVFDKLRTSIEFYNKYTSLQPSAQINPETGKPWGDAEVPENLSTFQLKTGLALSDYRIKALEAFLRTLTDKRYEHLMPEMGQ</sequence>
<feature type="binding site" description="covalent" evidence="8">
    <location>
        <position position="261"/>
    </location>
    <ligand>
        <name>heme c</name>
        <dbReference type="ChEBI" id="CHEBI:61717"/>
        <label>2</label>
    </ligand>
</feature>
<feature type="binding site" description="covalent" evidence="8">
    <location>
        <position position="88"/>
    </location>
    <ligand>
        <name>heme c</name>
        <dbReference type="ChEBI" id="CHEBI:61717"/>
        <label>1</label>
    </ligand>
</feature>
<evidence type="ECO:0000256" key="4">
    <source>
        <dbReference type="ARBA" id="ARBA00022729"/>
    </source>
</evidence>
<evidence type="ECO:0000256" key="11">
    <source>
        <dbReference type="SAM" id="Phobius"/>
    </source>
</evidence>
<evidence type="ECO:0000313" key="14">
    <source>
        <dbReference type="Proteomes" id="UP000059074"/>
    </source>
</evidence>
<dbReference type="GO" id="GO:0009055">
    <property type="term" value="F:electron transfer activity"/>
    <property type="evidence" value="ECO:0007669"/>
    <property type="project" value="InterPro"/>
</dbReference>
<dbReference type="SUPFAM" id="SSF46626">
    <property type="entry name" value="Cytochrome c"/>
    <property type="match status" value="2"/>
</dbReference>
<keyword evidence="11" id="KW-0812">Transmembrane</keyword>
<dbReference type="PROSITE" id="PS51007">
    <property type="entry name" value="CYTC"/>
    <property type="match status" value="1"/>
</dbReference>
<evidence type="ECO:0000256" key="1">
    <source>
        <dbReference type="ARBA" id="ARBA00004418"/>
    </source>
</evidence>
<dbReference type="PANTHER" id="PTHR30600">
    <property type="entry name" value="CYTOCHROME C PEROXIDASE-RELATED"/>
    <property type="match status" value="1"/>
</dbReference>
<dbReference type="Pfam" id="PF03150">
    <property type="entry name" value="CCP_MauG"/>
    <property type="match status" value="1"/>
</dbReference>
<dbReference type="GO" id="GO:0004130">
    <property type="term" value="F:cytochrome-c peroxidase activity"/>
    <property type="evidence" value="ECO:0007669"/>
    <property type="project" value="UniProtKB-EC"/>
</dbReference>
<keyword evidence="3 9" id="KW-0479">Metal-binding</keyword>
<dbReference type="InterPro" id="IPR026259">
    <property type="entry name" value="MauG/Cytc_peroxidase"/>
</dbReference>